<sequence>MKKFLVAALLLASSTQAFAFSRAEQTRACRPDAERLCGRFIPDVTNVTHCMNHFYSQLSPECQRMFGPRHHHRQG</sequence>
<reference evidence="3" key="1">
    <citation type="submission" date="2008-03" db="EMBL/GenBank/DDBJ databases">
        <title>Complete sequence of chromosome of Beijerinckia indica subsp. indica ATCC 9039.</title>
        <authorList>
            <consortium name="US DOE Joint Genome Institute"/>
            <person name="Copeland A."/>
            <person name="Lucas S."/>
            <person name="Lapidus A."/>
            <person name="Glavina del Rio T."/>
            <person name="Dalin E."/>
            <person name="Tice H."/>
            <person name="Bruce D."/>
            <person name="Goodwin L."/>
            <person name="Pitluck S."/>
            <person name="LaButti K."/>
            <person name="Schmutz J."/>
            <person name="Larimer F."/>
            <person name="Land M."/>
            <person name="Hauser L."/>
            <person name="Kyrpides N."/>
            <person name="Mikhailova N."/>
            <person name="Dunfield P.F."/>
            <person name="Dedysh S.N."/>
            <person name="Liesack W."/>
            <person name="Saw J.H."/>
            <person name="Alam M."/>
            <person name="Chen Y."/>
            <person name="Murrell J.C."/>
            <person name="Richardson P."/>
        </authorList>
    </citation>
    <scope>NUCLEOTIDE SEQUENCE [LARGE SCALE GENOMIC DNA]</scope>
    <source>
        <strain evidence="3">ATCC 9039 / DSM 1715 / NCIMB 8712</strain>
    </source>
</reference>
<evidence type="ECO:0000256" key="1">
    <source>
        <dbReference type="SAM" id="SignalP"/>
    </source>
</evidence>
<protein>
    <submittedName>
        <fullName evidence="2">Uncharacterized protein</fullName>
    </submittedName>
</protein>
<proteinExistence type="predicted"/>
<keyword evidence="3" id="KW-1185">Reference proteome</keyword>
<dbReference type="AlphaFoldDB" id="B2IF67"/>
<keyword evidence="1" id="KW-0732">Signal</keyword>
<feature type="signal peptide" evidence="1">
    <location>
        <begin position="1"/>
        <end position="19"/>
    </location>
</feature>
<evidence type="ECO:0000313" key="2">
    <source>
        <dbReference type="EMBL" id="ACB95632.1"/>
    </source>
</evidence>
<dbReference type="KEGG" id="bid:Bind_2010"/>
<feature type="chain" id="PRO_5002777077" evidence="1">
    <location>
        <begin position="20"/>
        <end position="75"/>
    </location>
</feature>
<dbReference type="EMBL" id="CP001016">
    <property type="protein sequence ID" value="ACB95632.1"/>
    <property type="molecule type" value="Genomic_DNA"/>
</dbReference>
<accession>B2IF67</accession>
<name>B2IF67_BEII9</name>
<dbReference type="HOGENOM" id="CLU_145244_4_0_5"/>
<evidence type="ECO:0000313" key="3">
    <source>
        <dbReference type="Proteomes" id="UP000001695"/>
    </source>
</evidence>
<reference evidence="2 3" key="2">
    <citation type="journal article" date="2010" name="J. Bacteriol.">
        <title>Complete genome sequence of Beijerinckia indica subsp. indica.</title>
        <authorList>
            <person name="Tamas I."/>
            <person name="Dedysh S.N."/>
            <person name="Liesack W."/>
            <person name="Stott M.B."/>
            <person name="Alam M."/>
            <person name="Murrell J.C."/>
            <person name="Dunfield P.F."/>
        </authorList>
    </citation>
    <scope>NUCLEOTIDE SEQUENCE [LARGE SCALE GENOMIC DNA]</scope>
    <source>
        <strain evidence="3">ATCC 9039 / DSM 1715 / NCIMB 8712</strain>
    </source>
</reference>
<dbReference type="Proteomes" id="UP000001695">
    <property type="component" value="Chromosome"/>
</dbReference>
<gene>
    <name evidence="2" type="ordered locus">Bind_2010</name>
</gene>
<organism evidence="2 3">
    <name type="scientific">Beijerinckia indica subsp. indica (strain ATCC 9039 / DSM 1715 / NCIMB 8712)</name>
    <dbReference type="NCBI Taxonomy" id="395963"/>
    <lineage>
        <taxon>Bacteria</taxon>
        <taxon>Pseudomonadati</taxon>
        <taxon>Pseudomonadota</taxon>
        <taxon>Alphaproteobacteria</taxon>
        <taxon>Hyphomicrobiales</taxon>
        <taxon>Beijerinckiaceae</taxon>
        <taxon>Beijerinckia</taxon>
    </lineage>
</organism>